<proteinExistence type="predicted"/>
<dbReference type="Gramene" id="OBART05G08160.1">
    <property type="protein sequence ID" value="OBART05G08160.1"/>
    <property type="gene ID" value="OBART05G08160"/>
</dbReference>
<name>A0A0D3G4U0_9ORYZ</name>
<dbReference type="AlphaFoldDB" id="A0A0D3G4U0"/>
<evidence type="ECO:0000313" key="1">
    <source>
        <dbReference type="EnsemblPlants" id="OBART05G08160.1"/>
    </source>
</evidence>
<dbReference type="EnsemblPlants" id="OBART05G08160.1">
    <property type="protein sequence ID" value="OBART05G08160.1"/>
    <property type="gene ID" value="OBART05G08160"/>
</dbReference>
<evidence type="ECO:0000313" key="2">
    <source>
        <dbReference type="Proteomes" id="UP000026960"/>
    </source>
</evidence>
<protein>
    <submittedName>
        <fullName evidence="1">Uncharacterized protein</fullName>
    </submittedName>
</protein>
<reference evidence="1" key="2">
    <citation type="submission" date="2015-03" db="UniProtKB">
        <authorList>
            <consortium name="EnsemblPlants"/>
        </authorList>
    </citation>
    <scope>IDENTIFICATION</scope>
</reference>
<accession>A0A0D3G4U0</accession>
<keyword evidence="2" id="KW-1185">Reference proteome</keyword>
<reference evidence="1" key="1">
    <citation type="journal article" date="2009" name="Rice">
        <title>De Novo Next Generation Sequencing of Plant Genomes.</title>
        <authorList>
            <person name="Rounsley S."/>
            <person name="Marri P.R."/>
            <person name="Yu Y."/>
            <person name="He R."/>
            <person name="Sisneros N."/>
            <person name="Goicoechea J.L."/>
            <person name="Lee S.J."/>
            <person name="Angelova A."/>
            <person name="Kudrna D."/>
            <person name="Luo M."/>
            <person name="Affourtit J."/>
            <person name="Desany B."/>
            <person name="Knight J."/>
            <person name="Niazi F."/>
            <person name="Egholm M."/>
            <person name="Wing R.A."/>
        </authorList>
    </citation>
    <scope>NUCLEOTIDE SEQUENCE [LARGE SCALE GENOMIC DNA]</scope>
    <source>
        <strain evidence="1">cv. IRGC 105608</strain>
    </source>
</reference>
<organism evidence="1">
    <name type="scientific">Oryza barthii</name>
    <dbReference type="NCBI Taxonomy" id="65489"/>
    <lineage>
        <taxon>Eukaryota</taxon>
        <taxon>Viridiplantae</taxon>
        <taxon>Streptophyta</taxon>
        <taxon>Embryophyta</taxon>
        <taxon>Tracheophyta</taxon>
        <taxon>Spermatophyta</taxon>
        <taxon>Magnoliopsida</taxon>
        <taxon>Liliopsida</taxon>
        <taxon>Poales</taxon>
        <taxon>Poaceae</taxon>
        <taxon>BOP clade</taxon>
        <taxon>Oryzoideae</taxon>
        <taxon>Oryzeae</taxon>
        <taxon>Oryzinae</taxon>
        <taxon>Oryza</taxon>
    </lineage>
</organism>
<dbReference type="Proteomes" id="UP000026960">
    <property type="component" value="Chromosome 5"/>
</dbReference>
<sequence>MNRSKSQKISGFDELDRIMLSWIVTPSTSIDPTQWEGKSKILTFPSYRYMK</sequence>
<dbReference type="PaxDb" id="65489-OBART05G08160.1"/>
<dbReference type="HOGENOM" id="CLU_3109575_0_0_1"/>